<dbReference type="Proteomes" id="UP000324222">
    <property type="component" value="Unassembled WGS sequence"/>
</dbReference>
<feature type="compositionally biased region" description="Low complexity" evidence="1">
    <location>
        <begin position="70"/>
        <end position="80"/>
    </location>
</feature>
<protein>
    <submittedName>
        <fullName evidence="2">Uncharacterized protein</fullName>
    </submittedName>
</protein>
<dbReference type="EMBL" id="VSRR010004501">
    <property type="protein sequence ID" value="MPC39860.1"/>
    <property type="molecule type" value="Genomic_DNA"/>
</dbReference>
<feature type="region of interest" description="Disordered" evidence="1">
    <location>
        <begin position="247"/>
        <end position="298"/>
    </location>
</feature>
<reference evidence="2 3" key="1">
    <citation type="submission" date="2019-05" db="EMBL/GenBank/DDBJ databases">
        <title>Another draft genome of Portunus trituberculatus and its Hox gene families provides insights of decapod evolution.</title>
        <authorList>
            <person name="Jeong J.-H."/>
            <person name="Song I."/>
            <person name="Kim S."/>
            <person name="Choi T."/>
            <person name="Kim D."/>
            <person name="Ryu S."/>
            <person name="Kim W."/>
        </authorList>
    </citation>
    <scope>NUCLEOTIDE SEQUENCE [LARGE SCALE GENOMIC DNA]</scope>
    <source>
        <tissue evidence="2">Muscle</tissue>
    </source>
</reference>
<comment type="caution">
    <text evidence="2">The sequence shown here is derived from an EMBL/GenBank/DDBJ whole genome shotgun (WGS) entry which is preliminary data.</text>
</comment>
<sequence>MMLPLGGHGQGGMGGWGGRDGGGNRGYNHGGGRGGKYDRYRWNDEGEGGSRQGPSRGYKDNYSHHRYRDGYSSGSSSSHQYQHHHHQQHHQHHQHHHHHHQSWQEGGRGSEEYNRRGGREGRIGPDFIRSLTELGHISGKESRIALDILKSVLSSDAPERDHWDHGPPARKMRRLDWVSVGARYLSGECLPPQDGARSPHMHKYPYRERPYPGHHQYRGWDQGRAGMVPRSHHCYRKMSNSQLREMEMARSEMPHPDKKEKKDLEKKTSGGVKRVREGDEEKEKASAEETAGEEGTQR</sequence>
<keyword evidence="3" id="KW-1185">Reference proteome</keyword>
<evidence type="ECO:0000313" key="2">
    <source>
        <dbReference type="EMBL" id="MPC39860.1"/>
    </source>
</evidence>
<dbReference type="AlphaFoldDB" id="A0A5B7EXT2"/>
<feature type="compositionally biased region" description="Gly residues" evidence="1">
    <location>
        <begin position="1"/>
        <end position="34"/>
    </location>
</feature>
<feature type="compositionally biased region" description="Basic and acidic residues" evidence="1">
    <location>
        <begin position="247"/>
        <end position="287"/>
    </location>
</feature>
<organism evidence="2 3">
    <name type="scientific">Portunus trituberculatus</name>
    <name type="common">Swimming crab</name>
    <name type="synonym">Neptunus trituberculatus</name>
    <dbReference type="NCBI Taxonomy" id="210409"/>
    <lineage>
        <taxon>Eukaryota</taxon>
        <taxon>Metazoa</taxon>
        <taxon>Ecdysozoa</taxon>
        <taxon>Arthropoda</taxon>
        <taxon>Crustacea</taxon>
        <taxon>Multicrustacea</taxon>
        <taxon>Malacostraca</taxon>
        <taxon>Eumalacostraca</taxon>
        <taxon>Eucarida</taxon>
        <taxon>Decapoda</taxon>
        <taxon>Pleocyemata</taxon>
        <taxon>Brachyura</taxon>
        <taxon>Eubrachyura</taxon>
        <taxon>Portunoidea</taxon>
        <taxon>Portunidae</taxon>
        <taxon>Portuninae</taxon>
        <taxon>Portunus</taxon>
    </lineage>
</organism>
<feature type="region of interest" description="Disordered" evidence="1">
    <location>
        <begin position="1"/>
        <end position="124"/>
    </location>
</feature>
<gene>
    <name evidence="2" type="ORF">E2C01_033410</name>
</gene>
<name>A0A5B7EXT2_PORTR</name>
<feature type="compositionally biased region" description="Basic and acidic residues" evidence="1">
    <location>
        <begin position="35"/>
        <end position="44"/>
    </location>
</feature>
<feature type="compositionally biased region" description="Basic and acidic residues" evidence="1">
    <location>
        <begin position="108"/>
        <end position="123"/>
    </location>
</feature>
<feature type="compositionally biased region" description="Basic residues" evidence="1">
    <location>
        <begin position="81"/>
        <end position="101"/>
    </location>
</feature>
<proteinExistence type="predicted"/>
<accession>A0A5B7EXT2</accession>
<dbReference type="OrthoDB" id="6378952at2759"/>
<evidence type="ECO:0000313" key="3">
    <source>
        <dbReference type="Proteomes" id="UP000324222"/>
    </source>
</evidence>
<evidence type="ECO:0000256" key="1">
    <source>
        <dbReference type="SAM" id="MobiDB-lite"/>
    </source>
</evidence>